<accession>A0A9N9P3E6</accession>
<keyword evidence="3" id="KW-1185">Reference proteome</keyword>
<protein>
    <submittedName>
        <fullName evidence="2">21075_t:CDS:1</fullName>
    </submittedName>
</protein>
<gene>
    <name evidence="2" type="ORF">CPELLU_LOCUS16823</name>
</gene>
<feature type="domain" description="HAT C-terminal dimerisation" evidence="1">
    <location>
        <begin position="134"/>
        <end position="189"/>
    </location>
</feature>
<dbReference type="InterPro" id="IPR012337">
    <property type="entry name" value="RNaseH-like_sf"/>
</dbReference>
<evidence type="ECO:0000313" key="2">
    <source>
        <dbReference type="EMBL" id="CAG8787962.1"/>
    </source>
</evidence>
<dbReference type="AlphaFoldDB" id="A0A9N9P3E6"/>
<dbReference type="SUPFAM" id="SSF53098">
    <property type="entry name" value="Ribonuclease H-like"/>
    <property type="match status" value="1"/>
</dbReference>
<sequence length="277" mass="31911">ENHSEILNPVILTILHSRGFFSDMQYLSEILLPIKDAILSVEANCSTLADCYINLMRIAGQYKIFLLMNIEDFAIIVLETYKGIILKFGTFPLIASYAGKLWQQMGKSQEKQEQNINGNPNPYVAPYTIGSDMPLIWWNTCEAKPNHLQHLAVKLFSITPSSANCKRIFSSLGWIYENHRTRLDIDRLEGLAKVYRFNLSNPIDQLQLSNPTEDLYSNELDLNLNISSFIDLHFSVFTNSEDRYENEVSNEIESDDDLQENEYDVDEIVSRQFNDSY</sequence>
<evidence type="ECO:0000259" key="1">
    <source>
        <dbReference type="Pfam" id="PF05699"/>
    </source>
</evidence>
<proteinExistence type="predicted"/>
<dbReference type="Pfam" id="PF05699">
    <property type="entry name" value="Dimer_Tnp_hAT"/>
    <property type="match status" value="1"/>
</dbReference>
<dbReference type="OrthoDB" id="2446120at2759"/>
<dbReference type="InterPro" id="IPR008906">
    <property type="entry name" value="HATC_C_dom"/>
</dbReference>
<comment type="caution">
    <text evidence="2">The sequence shown here is derived from an EMBL/GenBank/DDBJ whole genome shotgun (WGS) entry which is preliminary data.</text>
</comment>
<feature type="non-terminal residue" evidence="2">
    <location>
        <position position="1"/>
    </location>
</feature>
<name>A0A9N9P3E6_9GLOM</name>
<dbReference type="Proteomes" id="UP000789759">
    <property type="component" value="Unassembled WGS sequence"/>
</dbReference>
<reference evidence="2" key="1">
    <citation type="submission" date="2021-06" db="EMBL/GenBank/DDBJ databases">
        <authorList>
            <person name="Kallberg Y."/>
            <person name="Tangrot J."/>
            <person name="Rosling A."/>
        </authorList>
    </citation>
    <scope>NUCLEOTIDE SEQUENCE</scope>
    <source>
        <strain evidence="2">FL966</strain>
    </source>
</reference>
<organism evidence="2 3">
    <name type="scientific">Cetraspora pellucida</name>
    <dbReference type="NCBI Taxonomy" id="1433469"/>
    <lineage>
        <taxon>Eukaryota</taxon>
        <taxon>Fungi</taxon>
        <taxon>Fungi incertae sedis</taxon>
        <taxon>Mucoromycota</taxon>
        <taxon>Glomeromycotina</taxon>
        <taxon>Glomeromycetes</taxon>
        <taxon>Diversisporales</taxon>
        <taxon>Gigasporaceae</taxon>
        <taxon>Cetraspora</taxon>
    </lineage>
</organism>
<evidence type="ECO:0000313" key="3">
    <source>
        <dbReference type="Proteomes" id="UP000789759"/>
    </source>
</evidence>
<dbReference type="EMBL" id="CAJVQA010026077">
    <property type="protein sequence ID" value="CAG8787962.1"/>
    <property type="molecule type" value="Genomic_DNA"/>
</dbReference>
<dbReference type="GO" id="GO:0046983">
    <property type="term" value="F:protein dimerization activity"/>
    <property type="evidence" value="ECO:0007669"/>
    <property type="project" value="InterPro"/>
</dbReference>